<dbReference type="InParanoid" id="A0A665WF60"/>
<feature type="compositionally biased region" description="Basic and acidic residues" evidence="1">
    <location>
        <begin position="75"/>
        <end position="89"/>
    </location>
</feature>
<feature type="compositionally biased region" description="Basic and acidic residues" evidence="1">
    <location>
        <begin position="9"/>
        <end position="22"/>
    </location>
</feature>
<accession>A0A665WF60</accession>
<reference evidence="2" key="2">
    <citation type="submission" date="2025-08" db="UniProtKB">
        <authorList>
            <consortium name="Ensembl"/>
        </authorList>
    </citation>
    <scope>IDENTIFICATION</scope>
</reference>
<reference evidence="2" key="3">
    <citation type="submission" date="2025-09" db="UniProtKB">
        <authorList>
            <consortium name="Ensembl"/>
        </authorList>
    </citation>
    <scope>IDENTIFICATION</scope>
</reference>
<dbReference type="Proteomes" id="UP000472264">
    <property type="component" value="Chromosome 24"/>
</dbReference>
<evidence type="ECO:0000313" key="3">
    <source>
        <dbReference type="Proteomes" id="UP000472264"/>
    </source>
</evidence>
<dbReference type="Ensembl" id="ENSENLT00000043676.1">
    <property type="protein sequence ID" value="ENSENLP00000042581.1"/>
    <property type="gene ID" value="ENSENLG00000018204.1"/>
</dbReference>
<reference evidence="2" key="1">
    <citation type="submission" date="2021-04" db="EMBL/GenBank/DDBJ databases">
        <authorList>
            <consortium name="Wellcome Sanger Institute Data Sharing"/>
        </authorList>
    </citation>
    <scope>NUCLEOTIDE SEQUENCE [LARGE SCALE GENOMIC DNA]</scope>
</reference>
<organism evidence="2 3">
    <name type="scientific">Echeneis naucrates</name>
    <name type="common">Live sharksucker</name>
    <dbReference type="NCBI Taxonomy" id="173247"/>
    <lineage>
        <taxon>Eukaryota</taxon>
        <taxon>Metazoa</taxon>
        <taxon>Chordata</taxon>
        <taxon>Craniata</taxon>
        <taxon>Vertebrata</taxon>
        <taxon>Euteleostomi</taxon>
        <taxon>Actinopterygii</taxon>
        <taxon>Neopterygii</taxon>
        <taxon>Teleostei</taxon>
        <taxon>Neoteleostei</taxon>
        <taxon>Acanthomorphata</taxon>
        <taxon>Carangaria</taxon>
        <taxon>Carangiformes</taxon>
        <taxon>Echeneidae</taxon>
        <taxon>Echeneis</taxon>
    </lineage>
</organism>
<name>A0A665WF60_ECHNA</name>
<feature type="compositionally biased region" description="Basic and acidic residues" evidence="1">
    <location>
        <begin position="31"/>
        <end position="60"/>
    </location>
</feature>
<dbReference type="OMA" id="DPAHHHL"/>
<protein>
    <submittedName>
        <fullName evidence="2">Uncharacterized protein</fullName>
    </submittedName>
</protein>
<dbReference type="AlphaFoldDB" id="A0A665WF60"/>
<sequence>MLTPEQVDQEPRGTDPGHHHGALDLMGLGEALDRLQDDGEAQRGEEDGVDQSPHHFRPDPAEGVLLGCVGFLGEAHGDQSHDQRDDVRQHVKGVGQHGQR</sequence>
<keyword evidence="3" id="KW-1185">Reference proteome</keyword>
<proteinExistence type="predicted"/>
<feature type="region of interest" description="Disordered" evidence="1">
    <location>
        <begin position="1"/>
        <end position="100"/>
    </location>
</feature>
<evidence type="ECO:0000256" key="1">
    <source>
        <dbReference type="SAM" id="MobiDB-lite"/>
    </source>
</evidence>
<evidence type="ECO:0000313" key="2">
    <source>
        <dbReference type="Ensembl" id="ENSENLP00000042581.1"/>
    </source>
</evidence>